<dbReference type="PROSITE" id="PS50115">
    <property type="entry name" value="ARFGAP"/>
    <property type="match status" value="1"/>
</dbReference>
<organism evidence="13 14">
    <name type="scientific">Actinia tenebrosa</name>
    <name type="common">Australian red waratah sea anemone</name>
    <dbReference type="NCBI Taxonomy" id="6105"/>
    <lineage>
        <taxon>Eukaryota</taxon>
        <taxon>Metazoa</taxon>
        <taxon>Cnidaria</taxon>
        <taxon>Anthozoa</taxon>
        <taxon>Hexacorallia</taxon>
        <taxon>Actiniaria</taxon>
        <taxon>Actiniidae</taxon>
        <taxon>Actinia</taxon>
    </lineage>
</organism>
<evidence type="ECO:0000256" key="11">
    <source>
        <dbReference type="SAM" id="MobiDB-lite"/>
    </source>
</evidence>
<dbReference type="InterPro" id="IPR013724">
    <property type="entry name" value="GIT_SHD"/>
</dbReference>
<evidence type="ECO:0000313" key="13">
    <source>
        <dbReference type="Proteomes" id="UP000515163"/>
    </source>
</evidence>
<evidence type="ECO:0000256" key="10">
    <source>
        <dbReference type="SAM" id="Coils"/>
    </source>
</evidence>
<feature type="compositionally biased region" description="Acidic residues" evidence="11">
    <location>
        <begin position="522"/>
        <end position="535"/>
    </location>
</feature>
<dbReference type="FunCoup" id="A0A6P8I2B2">
    <property type="interactions" value="1954"/>
</dbReference>
<dbReference type="InterPro" id="IPR001164">
    <property type="entry name" value="ArfGAP_dom"/>
</dbReference>
<proteinExistence type="predicted"/>
<feature type="region of interest" description="Disordered" evidence="11">
    <location>
        <begin position="520"/>
        <end position="596"/>
    </location>
</feature>
<dbReference type="SUPFAM" id="SSF48403">
    <property type="entry name" value="Ankyrin repeat"/>
    <property type="match status" value="1"/>
</dbReference>
<dbReference type="Gene3D" id="1.20.5.170">
    <property type="match status" value="1"/>
</dbReference>
<evidence type="ECO:0000256" key="4">
    <source>
        <dbReference type="ARBA" id="ARBA00022771"/>
    </source>
</evidence>
<keyword evidence="3" id="KW-0677">Repeat</keyword>
<dbReference type="InterPro" id="IPR047161">
    <property type="entry name" value="GIT-like"/>
</dbReference>
<keyword evidence="13" id="KW-1185">Reference proteome</keyword>
<dbReference type="InterPro" id="IPR038508">
    <property type="entry name" value="ArfGAP_dom_sf"/>
</dbReference>
<dbReference type="PANTHER" id="PTHR46097:SF3">
    <property type="entry name" value="ARF GTPASE-ACTIVATING PROTEIN GIT"/>
    <property type="match status" value="1"/>
</dbReference>
<dbReference type="InterPro" id="IPR032352">
    <property type="entry name" value="GIT1/2_CC"/>
</dbReference>
<reference evidence="14" key="1">
    <citation type="submission" date="2025-08" db="UniProtKB">
        <authorList>
            <consortium name="RefSeq"/>
        </authorList>
    </citation>
    <scope>IDENTIFICATION</scope>
    <source>
        <tissue evidence="14">Tentacle</tissue>
    </source>
</reference>
<evidence type="ECO:0000259" key="12">
    <source>
        <dbReference type="PROSITE" id="PS50115"/>
    </source>
</evidence>
<dbReference type="PROSITE" id="PS50297">
    <property type="entry name" value="ANK_REP_REGION"/>
    <property type="match status" value="1"/>
</dbReference>
<dbReference type="GO" id="GO:0005096">
    <property type="term" value="F:GTPase activator activity"/>
    <property type="evidence" value="ECO:0007669"/>
    <property type="project" value="UniProtKB-KW"/>
</dbReference>
<dbReference type="GO" id="GO:0008277">
    <property type="term" value="P:regulation of G protein-coupled receptor signaling pathway"/>
    <property type="evidence" value="ECO:0007669"/>
    <property type="project" value="TreeGrafter"/>
</dbReference>
<keyword evidence="2" id="KW-0479">Metal-binding</keyword>
<feature type="compositionally biased region" description="Polar residues" evidence="11">
    <location>
        <begin position="551"/>
        <end position="562"/>
    </location>
</feature>
<dbReference type="GeneID" id="116297786"/>
<dbReference type="SMART" id="SM00248">
    <property type="entry name" value="ANK"/>
    <property type="match status" value="3"/>
</dbReference>
<dbReference type="AlphaFoldDB" id="A0A6P8I2B2"/>
<gene>
    <name evidence="14" type="primary">LOC116297786</name>
</gene>
<dbReference type="Proteomes" id="UP000515163">
    <property type="component" value="Unplaced"/>
</dbReference>
<dbReference type="PROSITE" id="PS50088">
    <property type="entry name" value="ANK_REPEAT"/>
    <property type="match status" value="1"/>
</dbReference>
<keyword evidence="7 10" id="KW-0175">Coiled coil</keyword>
<dbReference type="InParanoid" id="A0A6P8I2B2"/>
<dbReference type="GO" id="GO:0032012">
    <property type="term" value="P:regulation of ARF protein signal transduction"/>
    <property type="evidence" value="ECO:0007669"/>
    <property type="project" value="InterPro"/>
</dbReference>
<evidence type="ECO:0000313" key="14">
    <source>
        <dbReference type="RefSeq" id="XP_031561938.1"/>
    </source>
</evidence>
<dbReference type="SMART" id="SM00555">
    <property type="entry name" value="GIT"/>
    <property type="match status" value="2"/>
</dbReference>
<dbReference type="PANTHER" id="PTHR46097">
    <property type="entry name" value="G PROTEIN-COUPLED RECEPTOR KINASE INTERACTING ARFGAP"/>
    <property type="match status" value="1"/>
</dbReference>
<evidence type="ECO:0000256" key="6">
    <source>
        <dbReference type="ARBA" id="ARBA00023043"/>
    </source>
</evidence>
<dbReference type="Pfam" id="PF16559">
    <property type="entry name" value="GIT_CC"/>
    <property type="match status" value="1"/>
</dbReference>
<evidence type="ECO:0000256" key="9">
    <source>
        <dbReference type="PROSITE-ProRule" id="PRU00288"/>
    </source>
</evidence>
<keyword evidence="6 8" id="KW-0040">ANK repeat</keyword>
<dbReference type="Pfam" id="PF08518">
    <property type="entry name" value="GIT_SHD"/>
    <property type="match status" value="2"/>
</dbReference>
<dbReference type="InterPro" id="IPR002110">
    <property type="entry name" value="Ankyrin_rpt"/>
</dbReference>
<dbReference type="RefSeq" id="XP_031561938.1">
    <property type="nucleotide sequence ID" value="XM_031706078.1"/>
</dbReference>
<keyword evidence="5" id="KW-0862">Zinc</keyword>
<dbReference type="OrthoDB" id="5588096at2759"/>
<dbReference type="Gene3D" id="1.10.220.150">
    <property type="entry name" value="Arf GTPase activating protein"/>
    <property type="match status" value="1"/>
</dbReference>
<protein>
    <submittedName>
        <fullName evidence="14">ARF GTPase-activating protein GIT2-like</fullName>
    </submittedName>
</protein>
<name>A0A6P8I2B2_ACTTE</name>
<dbReference type="InterPro" id="IPR037278">
    <property type="entry name" value="ARFGAP/RecO"/>
</dbReference>
<keyword evidence="1" id="KW-0343">GTPase activation</keyword>
<evidence type="ECO:0000256" key="8">
    <source>
        <dbReference type="PROSITE-ProRule" id="PRU00023"/>
    </source>
</evidence>
<keyword evidence="4 9" id="KW-0863">Zinc-finger</keyword>
<dbReference type="CDD" id="cd08833">
    <property type="entry name" value="ArfGap_GIT"/>
    <property type="match status" value="1"/>
</dbReference>
<sequence length="741" mass="82622">MTSRPKLRALTDICADCSAPGPEWASLNRCVLICDECCSVHRSLGRHVSQVKHLRHSVWHPNLLTMVIQLVNNGANSIWEHNYTAPSIEHGQSRGGIRKPNPKDIVHPTKYNFIKAKYQALQFVHRLASKDDDAATIDYTLQLHSCVRTSNLETSLRLLSNGAQPNYIHPEKGNTPLHIATSAGQALQVELLVVHGADPTILDVNGKTPMDYAIEAGNRDLAQRLFEMQYELTDRLSFYLCGRKPDHPTGVRYLIPTMANSCLDLSQDAQKAKLKLKALSNHLFEELAADVYDEVDRRECDAIWLANQNHSALVNDTTTVPFLPVNPAFTSTRNQGRQKLALFNAQELATLILDILNDARRREQDSNPDLGPGSVMDSGMFPIEEDKRMSHDYDEVASDDELENTTQKEPMLRSTKGSTEKSTSTSFVLEDTIPTENYLELKCALASAEARIQQLLQVNASMNQGIQELQSVVQRLRIDKYNLQKQLGIEEEQMSDSVFSFENGPHEYMNAEMLRMNNMAAGDDEDDDDHVDIDEITPYASPGELLKNRAKQNQSALGTSQMYGEIKKKKVNPYDNVPDEEEPDRGEDEKAYKNGLSDQQIDEEAERVLSEAEGIVQAAAREFEPSQEDVVRCTEQITKKIQELLLAAQAGKHSCFIPCSNKINSAVNDMASLFPENPDADAVRVSLQLMANSASRLSVECKSAVLPGNTVDMAFLTQQVIQCAYDIAKAAKQLVTTFSVE</sequence>
<accession>A0A6P8I2B2</accession>
<dbReference type="Gene3D" id="1.25.40.20">
    <property type="entry name" value="Ankyrin repeat-containing domain"/>
    <property type="match status" value="1"/>
</dbReference>
<feature type="repeat" description="ANK" evidence="8">
    <location>
        <begin position="172"/>
        <end position="204"/>
    </location>
</feature>
<evidence type="ECO:0000256" key="5">
    <source>
        <dbReference type="ARBA" id="ARBA00022833"/>
    </source>
</evidence>
<evidence type="ECO:0000256" key="3">
    <source>
        <dbReference type="ARBA" id="ARBA00022737"/>
    </source>
</evidence>
<dbReference type="GO" id="GO:0031267">
    <property type="term" value="F:small GTPase binding"/>
    <property type="evidence" value="ECO:0007669"/>
    <property type="project" value="TreeGrafter"/>
</dbReference>
<dbReference type="KEGG" id="aten:116297786"/>
<dbReference type="Pfam" id="PF12205">
    <property type="entry name" value="GIT1_C"/>
    <property type="match status" value="1"/>
</dbReference>
<dbReference type="SMART" id="SM00105">
    <property type="entry name" value="ArfGap"/>
    <property type="match status" value="1"/>
</dbReference>
<dbReference type="InterPro" id="IPR036770">
    <property type="entry name" value="Ankyrin_rpt-contain_sf"/>
</dbReference>
<dbReference type="Pfam" id="PF01412">
    <property type="entry name" value="ArfGap"/>
    <property type="match status" value="1"/>
</dbReference>
<evidence type="ECO:0000256" key="7">
    <source>
        <dbReference type="ARBA" id="ARBA00023054"/>
    </source>
</evidence>
<evidence type="ECO:0000256" key="1">
    <source>
        <dbReference type="ARBA" id="ARBA00022468"/>
    </source>
</evidence>
<dbReference type="Gene3D" id="1.20.120.330">
    <property type="entry name" value="Nucleotidyltransferases domain 2"/>
    <property type="match status" value="1"/>
</dbReference>
<feature type="domain" description="Arf-GAP" evidence="12">
    <location>
        <begin position="1"/>
        <end position="131"/>
    </location>
</feature>
<dbReference type="InterPro" id="IPR022018">
    <property type="entry name" value="GIT1_C"/>
</dbReference>
<dbReference type="Pfam" id="PF12796">
    <property type="entry name" value="Ank_2"/>
    <property type="match status" value="1"/>
</dbReference>
<dbReference type="SUPFAM" id="SSF57863">
    <property type="entry name" value="ArfGap/RecO-like zinc finger"/>
    <property type="match status" value="1"/>
</dbReference>
<dbReference type="PRINTS" id="PR00405">
    <property type="entry name" value="REVINTRACTNG"/>
</dbReference>
<evidence type="ECO:0000256" key="2">
    <source>
        <dbReference type="ARBA" id="ARBA00022723"/>
    </source>
</evidence>
<feature type="coiled-coil region" evidence="10">
    <location>
        <begin position="438"/>
        <end position="486"/>
    </location>
</feature>
<feature type="region of interest" description="Disordered" evidence="11">
    <location>
        <begin position="396"/>
        <end position="420"/>
    </location>
</feature>
<dbReference type="GO" id="GO:0008270">
    <property type="term" value="F:zinc ion binding"/>
    <property type="evidence" value="ECO:0007669"/>
    <property type="project" value="UniProtKB-KW"/>
</dbReference>
<feature type="compositionally biased region" description="Acidic residues" evidence="11">
    <location>
        <begin position="577"/>
        <end position="586"/>
    </location>
</feature>